<keyword evidence="3" id="KW-1185">Reference proteome</keyword>
<dbReference type="AlphaFoldDB" id="B6ABF4"/>
<dbReference type="OrthoDB" id="342153at2759"/>
<evidence type="ECO:0000256" key="1">
    <source>
        <dbReference type="SAM" id="Coils"/>
    </source>
</evidence>
<evidence type="ECO:0000313" key="2">
    <source>
        <dbReference type="EMBL" id="EEA05706.1"/>
    </source>
</evidence>
<reference evidence="2" key="1">
    <citation type="submission" date="2008-06" db="EMBL/GenBank/DDBJ databases">
        <authorList>
            <person name="Lorenzi H."/>
            <person name="Inman J."/>
            <person name="Miller J."/>
            <person name="Schobel S."/>
            <person name="Amedeo P."/>
            <person name="Caler E.V."/>
            <person name="da Silva J."/>
        </authorList>
    </citation>
    <scope>NUCLEOTIDE SEQUENCE [LARGE SCALE GENOMIC DNA]</scope>
    <source>
        <strain evidence="2">RN66</strain>
    </source>
</reference>
<gene>
    <name evidence="2" type="ORF">CMU_027150</name>
</gene>
<dbReference type="RefSeq" id="XP_002140055.1">
    <property type="nucleotide sequence ID" value="XM_002140019.1"/>
</dbReference>
<proteinExistence type="predicted"/>
<sequence length="452" mass="53206">MSSRNKKLEKAIEVGIERLRISLQDKEHAIQERYLELQEYEYGLKQRESDLLEFRRVLEQEKRSNEYLRIVNSKAETIFNNAMKTLKNKEKQLVEGLEKICEEFNITNSINEEVIDVTSRIELIKIFIRNLVNKESETMKLLKEYKEEKFGISCGRCRCGYPMFNLGDEFIVTETYKSPNNSDSVEMEFRYMELDWERRAIEHTKESLRLQKLKQNEIIKSKEEKLLSKQEELEARLREVKRMEYLLTRRLNNGKKRFSCPNNSDLPSGDQHQGLKSTIIERRENNKQNFNEQYLDSNNKSPDLLIVDPSNTFQKLNQNCEVEESELYSLTPSDNNLSPFINKRDSSIGGFSDIYIDCYNTFPINTETNFNETSKSPLNYITTPHRESYLSSARESIGSGVIPPRMSPLLKHQRRRLKELLCDTNDISSFLNEDIENISYKNNEIKESQDIE</sequence>
<dbReference type="Proteomes" id="UP000001460">
    <property type="component" value="Unassembled WGS sequence"/>
</dbReference>
<organism evidence="2 3">
    <name type="scientific">Cryptosporidium muris (strain RN66)</name>
    <dbReference type="NCBI Taxonomy" id="441375"/>
    <lineage>
        <taxon>Eukaryota</taxon>
        <taxon>Sar</taxon>
        <taxon>Alveolata</taxon>
        <taxon>Apicomplexa</taxon>
        <taxon>Conoidasida</taxon>
        <taxon>Coccidia</taxon>
        <taxon>Eucoccidiorida</taxon>
        <taxon>Eimeriorina</taxon>
        <taxon>Cryptosporidiidae</taxon>
        <taxon>Cryptosporidium</taxon>
    </lineage>
</organism>
<name>B6ABF4_CRYMR</name>
<dbReference type="VEuPathDB" id="CryptoDB:CMU_027150"/>
<dbReference type="GeneID" id="6994916"/>
<accession>B6ABF4</accession>
<dbReference type="EMBL" id="DS989727">
    <property type="protein sequence ID" value="EEA05706.1"/>
    <property type="molecule type" value="Genomic_DNA"/>
</dbReference>
<protein>
    <submittedName>
        <fullName evidence="2">Uncharacterized protein</fullName>
    </submittedName>
</protein>
<evidence type="ECO:0000313" key="3">
    <source>
        <dbReference type="Proteomes" id="UP000001460"/>
    </source>
</evidence>
<feature type="coiled-coil region" evidence="1">
    <location>
        <begin position="216"/>
        <end position="243"/>
    </location>
</feature>
<keyword evidence="1" id="KW-0175">Coiled coil</keyword>